<accession>A0ABD2YI65</accession>
<evidence type="ECO:0000256" key="1">
    <source>
        <dbReference type="SAM" id="Phobius"/>
    </source>
</evidence>
<evidence type="ECO:0000313" key="3">
    <source>
        <dbReference type="Proteomes" id="UP001630127"/>
    </source>
</evidence>
<organism evidence="2 3">
    <name type="scientific">Cinchona calisaya</name>
    <dbReference type="NCBI Taxonomy" id="153742"/>
    <lineage>
        <taxon>Eukaryota</taxon>
        <taxon>Viridiplantae</taxon>
        <taxon>Streptophyta</taxon>
        <taxon>Embryophyta</taxon>
        <taxon>Tracheophyta</taxon>
        <taxon>Spermatophyta</taxon>
        <taxon>Magnoliopsida</taxon>
        <taxon>eudicotyledons</taxon>
        <taxon>Gunneridae</taxon>
        <taxon>Pentapetalae</taxon>
        <taxon>asterids</taxon>
        <taxon>lamiids</taxon>
        <taxon>Gentianales</taxon>
        <taxon>Rubiaceae</taxon>
        <taxon>Cinchonoideae</taxon>
        <taxon>Cinchoneae</taxon>
        <taxon>Cinchona</taxon>
    </lineage>
</organism>
<keyword evidence="3" id="KW-1185">Reference proteome</keyword>
<evidence type="ECO:0000313" key="2">
    <source>
        <dbReference type="EMBL" id="KAL3507104.1"/>
    </source>
</evidence>
<keyword evidence="1" id="KW-1133">Transmembrane helix</keyword>
<dbReference type="EMBL" id="JBJUIK010000013">
    <property type="protein sequence ID" value="KAL3507104.1"/>
    <property type="molecule type" value="Genomic_DNA"/>
</dbReference>
<dbReference type="AlphaFoldDB" id="A0ABD2YI65"/>
<keyword evidence="1" id="KW-0472">Membrane</keyword>
<dbReference type="Proteomes" id="UP001630127">
    <property type="component" value="Unassembled WGS sequence"/>
</dbReference>
<reference evidence="2 3" key="1">
    <citation type="submission" date="2024-11" db="EMBL/GenBank/DDBJ databases">
        <title>A near-complete genome assembly of Cinchona calisaya.</title>
        <authorList>
            <person name="Lian D.C."/>
            <person name="Zhao X.W."/>
            <person name="Wei L."/>
        </authorList>
    </citation>
    <scope>NUCLEOTIDE SEQUENCE [LARGE SCALE GENOMIC DNA]</scope>
    <source>
        <tissue evidence="2">Nenye</tissue>
    </source>
</reference>
<keyword evidence="1" id="KW-0812">Transmembrane</keyword>
<comment type="caution">
    <text evidence="2">The sequence shown here is derived from an EMBL/GenBank/DDBJ whole genome shotgun (WGS) entry which is preliminary data.</text>
</comment>
<proteinExistence type="predicted"/>
<sequence>MEVELYYLFLYNMVMGKFNTSWKIDDVVRHINHLLGLGHCHLSYIFREANGVADSLAKLGSRLALLDISLTSTDVPSTLAGVLKLDEIGIPNHKKVQGQMYAIFFLSLIIMVSATTIGEFF</sequence>
<gene>
    <name evidence="2" type="ORF">ACH5RR_032486</name>
</gene>
<name>A0ABD2YI65_9GENT</name>
<protein>
    <recommendedName>
        <fullName evidence="4">RNase H type-1 domain-containing protein</fullName>
    </recommendedName>
</protein>
<feature type="transmembrane region" description="Helical" evidence="1">
    <location>
        <begin position="100"/>
        <end position="118"/>
    </location>
</feature>
<evidence type="ECO:0008006" key="4">
    <source>
        <dbReference type="Google" id="ProtNLM"/>
    </source>
</evidence>